<dbReference type="AlphaFoldDB" id="A0A7G9WG75"/>
<dbReference type="RefSeq" id="WP_212506751.1">
    <property type="nucleotide sequence ID" value="NZ_CP060696.1"/>
</dbReference>
<sequence>MCNTFPSTTTSTTCLTGQFALESQAEPANTLCLLKGIKNQFWVLGTEKLMKALPKNSADILNSEYYSAPKPDFSIDDAWYYDTDFREYPTYIGDGTQWTKIKN</sequence>
<gene>
    <name evidence="1" type="ORF">H6X83_12275</name>
</gene>
<name>A0A7G9WG75_9FIRM</name>
<reference evidence="1 2" key="1">
    <citation type="submission" date="2020-08" db="EMBL/GenBank/DDBJ databases">
        <authorList>
            <person name="Ren C."/>
            <person name="Gu Y."/>
            <person name="Xu Y."/>
        </authorList>
    </citation>
    <scope>NUCLEOTIDE SEQUENCE [LARGE SCALE GENOMIC DNA]</scope>
    <source>
        <strain evidence="1 2">LBM18003</strain>
    </source>
</reference>
<dbReference type="Proteomes" id="UP000516046">
    <property type="component" value="Chromosome"/>
</dbReference>
<dbReference type="KEGG" id="caml:H6X83_12275"/>
<keyword evidence="2" id="KW-1185">Reference proteome</keyword>
<organism evidence="1 2">
    <name type="scientific">Caproicibacterium amylolyticum</name>
    <dbReference type="NCBI Taxonomy" id="2766537"/>
    <lineage>
        <taxon>Bacteria</taxon>
        <taxon>Bacillati</taxon>
        <taxon>Bacillota</taxon>
        <taxon>Clostridia</taxon>
        <taxon>Eubacteriales</taxon>
        <taxon>Oscillospiraceae</taxon>
        <taxon>Caproicibacterium</taxon>
    </lineage>
</organism>
<dbReference type="EMBL" id="CP060696">
    <property type="protein sequence ID" value="QNO17687.1"/>
    <property type="molecule type" value="Genomic_DNA"/>
</dbReference>
<evidence type="ECO:0000313" key="1">
    <source>
        <dbReference type="EMBL" id="QNO17687.1"/>
    </source>
</evidence>
<evidence type="ECO:0000313" key="2">
    <source>
        <dbReference type="Proteomes" id="UP000516046"/>
    </source>
</evidence>
<protein>
    <submittedName>
        <fullName evidence="1">Uncharacterized protein</fullName>
    </submittedName>
</protein>
<proteinExistence type="predicted"/>
<accession>A0A7G9WG75</accession>